<dbReference type="InterPro" id="IPR005227">
    <property type="entry name" value="YqgF"/>
</dbReference>
<evidence type="ECO:0000313" key="1">
    <source>
        <dbReference type="EMBL" id="PIN23741.1"/>
    </source>
</evidence>
<reference evidence="2" key="1">
    <citation type="journal article" date="2018" name="Gigascience">
        <title>Genome assembly of the Pink Ipe (Handroanthus impetiginosus, Bignoniaceae), a highly valued, ecologically keystone Neotropical timber forest tree.</title>
        <authorList>
            <person name="Silva-Junior O.B."/>
            <person name="Grattapaglia D."/>
            <person name="Novaes E."/>
            <person name="Collevatti R.G."/>
        </authorList>
    </citation>
    <scope>NUCLEOTIDE SEQUENCE [LARGE SCALE GENOMIC DNA]</scope>
    <source>
        <strain evidence="2">cv. UFG-1</strain>
    </source>
</reference>
<dbReference type="OrthoDB" id="10261669at2759"/>
<dbReference type="Proteomes" id="UP000231279">
    <property type="component" value="Unassembled WGS sequence"/>
</dbReference>
<sequence>MKYIKPMKLFQELLKSNELKKGRLLGLNVGDERVTLTVSDANNKSAAPLSVVVPKKKNVHSMALSSAILS</sequence>
<gene>
    <name evidence="1" type="ORF">CDL12_03535</name>
</gene>
<dbReference type="AlphaFoldDB" id="A0A2G9I1V6"/>
<dbReference type="EMBL" id="NKXS01000520">
    <property type="protein sequence ID" value="PIN23741.1"/>
    <property type="molecule type" value="Genomic_DNA"/>
</dbReference>
<dbReference type="PANTHER" id="PTHR33317:SF1">
    <property type="entry name" value="POLYNUCLEOTIDYL TRANSFERASE, RIBONUCLEASE H-LIKE SUPERFAMILY PROTEIN"/>
    <property type="match status" value="1"/>
</dbReference>
<dbReference type="STRING" id="429701.A0A2G9I1V6"/>
<dbReference type="GO" id="GO:0000967">
    <property type="term" value="P:rRNA 5'-end processing"/>
    <property type="evidence" value="ECO:0007669"/>
    <property type="project" value="TreeGrafter"/>
</dbReference>
<protein>
    <submittedName>
        <fullName evidence="1">Uncharacterized protein</fullName>
    </submittedName>
</protein>
<comment type="caution">
    <text evidence="1">The sequence shown here is derived from an EMBL/GenBank/DDBJ whole genome shotgun (WGS) entry which is preliminary data.</text>
</comment>
<accession>A0A2G9I1V6</accession>
<evidence type="ECO:0000313" key="2">
    <source>
        <dbReference type="Proteomes" id="UP000231279"/>
    </source>
</evidence>
<keyword evidence="2" id="KW-1185">Reference proteome</keyword>
<name>A0A2G9I1V6_9LAMI</name>
<dbReference type="PANTHER" id="PTHR33317">
    <property type="entry name" value="POLYNUCLEOTIDYL TRANSFERASE, RIBONUCLEASE H-LIKE SUPERFAMILY PROTEIN"/>
    <property type="match status" value="1"/>
</dbReference>
<organism evidence="1 2">
    <name type="scientific">Handroanthus impetiginosus</name>
    <dbReference type="NCBI Taxonomy" id="429701"/>
    <lineage>
        <taxon>Eukaryota</taxon>
        <taxon>Viridiplantae</taxon>
        <taxon>Streptophyta</taxon>
        <taxon>Embryophyta</taxon>
        <taxon>Tracheophyta</taxon>
        <taxon>Spermatophyta</taxon>
        <taxon>Magnoliopsida</taxon>
        <taxon>eudicotyledons</taxon>
        <taxon>Gunneridae</taxon>
        <taxon>Pentapetalae</taxon>
        <taxon>asterids</taxon>
        <taxon>lamiids</taxon>
        <taxon>Lamiales</taxon>
        <taxon>Bignoniaceae</taxon>
        <taxon>Crescentiina</taxon>
        <taxon>Tabebuia alliance</taxon>
        <taxon>Handroanthus</taxon>
    </lineage>
</organism>
<proteinExistence type="predicted"/>